<evidence type="ECO:0000313" key="3">
    <source>
        <dbReference type="Proteomes" id="UP000198778"/>
    </source>
</evidence>
<keyword evidence="1" id="KW-0812">Transmembrane</keyword>
<keyword evidence="1" id="KW-0472">Membrane</keyword>
<dbReference type="AlphaFoldDB" id="A0A1G9ZHV4"/>
<gene>
    <name evidence="2" type="ORF">SAMN04488053_101113</name>
</gene>
<organism evidence="2 3">
    <name type="scientific">Alkalicoccus daliensis</name>
    <dbReference type="NCBI Taxonomy" id="745820"/>
    <lineage>
        <taxon>Bacteria</taxon>
        <taxon>Bacillati</taxon>
        <taxon>Bacillota</taxon>
        <taxon>Bacilli</taxon>
        <taxon>Bacillales</taxon>
        <taxon>Bacillaceae</taxon>
        <taxon>Alkalicoccus</taxon>
    </lineage>
</organism>
<proteinExistence type="predicted"/>
<evidence type="ECO:0000256" key="1">
    <source>
        <dbReference type="SAM" id="Phobius"/>
    </source>
</evidence>
<dbReference type="STRING" id="745820.SAMN04488053_101113"/>
<feature type="transmembrane region" description="Helical" evidence="1">
    <location>
        <begin position="7"/>
        <end position="29"/>
    </location>
</feature>
<keyword evidence="3" id="KW-1185">Reference proteome</keyword>
<reference evidence="3" key="1">
    <citation type="submission" date="2016-10" db="EMBL/GenBank/DDBJ databases">
        <authorList>
            <person name="Varghese N."/>
            <person name="Submissions S."/>
        </authorList>
    </citation>
    <scope>NUCLEOTIDE SEQUENCE [LARGE SCALE GENOMIC DNA]</scope>
    <source>
        <strain evidence="3">CGMCC 1.10369</strain>
    </source>
</reference>
<dbReference type="EMBL" id="FNIL01000001">
    <property type="protein sequence ID" value="SDN20958.1"/>
    <property type="molecule type" value="Genomic_DNA"/>
</dbReference>
<feature type="transmembrane region" description="Helical" evidence="1">
    <location>
        <begin position="35"/>
        <end position="55"/>
    </location>
</feature>
<dbReference type="RefSeq" id="WP_090839538.1">
    <property type="nucleotide sequence ID" value="NZ_FNIL01000001.1"/>
</dbReference>
<evidence type="ECO:0000313" key="2">
    <source>
        <dbReference type="EMBL" id="SDN20958.1"/>
    </source>
</evidence>
<name>A0A1G9ZHV4_9BACI</name>
<keyword evidence="1" id="KW-1133">Transmembrane helix</keyword>
<dbReference type="Proteomes" id="UP000198778">
    <property type="component" value="Unassembled WGS sequence"/>
</dbReference>
<sequence length="68" mass="7572">MSKSRIFIAVEIFFLLLGIAFIILAVTGILATDRVFLFIVLGVIISFGASLRIMIGLRSLRMEKRGRS</sequence>
<accession>A0A1G9ZHV4</accession>
<protein>
    <submittedName>
        <fullName evidence="2">Uncharacterized protein</fullName>
    </submittedName>
</protein>